<evidence type="ECO:0000256" key="6">
    <source>
        <dbReference type="ARBA" id="ARBA00023136"/>
    </source>
</evidence>
<dbReference type="EMBL" id="BMFV01000015">
    <property type="protein sequence ID" value="GGH82644.1"/>
    <property type="molecule type" value="Genomic_DNA"/>
</dbReference>
<feature type="transmembrane region" description="Helical" evidence="7">
    <location>
        <begin position="93"/>
        <end position="113"/>
    </location>
</feature>
<evidence type="ECO:0000313" key="9">
    <source>
        <dbReference type="Proteomes" id="UP000656813"/>
    </source>
</evidence>
<dbReference type="Proteomes" id="UP000656813">
    <property type="component" value="Unassembled WGS sequence"/>
</dbReference>
<dbReference type="InterPro" id="IPR002528">
    <property type="entry name" value="MATE_fam"/>
</dbReference>
<dbReference type="PANTHER" id="PTHR42925:SF2">
    <property type="entry name" value="NA+ DRIVEN MULTIDRUG EFFLUX PUMP"/>
    <property type="match status" value="1"/>
</dbReference>
<feature type="transmembrane region" description="Helical" evidence="7">
    <location>
        <begin position="396"/>
        <end position="422"/>
    </location>
</feature>
<name>A0A8J2ZWF6_9BACL</name>
<protein>
    <submittedName>
        <fullName evidence="8">MATE family efflux transporter</fullName>
    </submittedName>
</protein>
<reference evidence="8" key="2">
    <citation type="submission" date="2020-09" db="EMBL/GenBank/DDBJ databases">
        <authorList>
            <person name="Sun Q."/>
            <person name="Zhou Y."/>
        </authorList>
    </citation>
    <scope>NUCLEOTIDE SEQUENCE</scope>
    <source>
        <strain evidence="8">CGMCC 1.12777</strain>
    </source>
</reference>
<dbReference type="CDD" id="cd13134">
    <property type="entry name" value="MATE_like_8"/>
    <property type="match status" value="1"/>
</dbReference>
<dbReference type="InterPro" id="IPR048279">
    <property type="entry name" value="MdtK-like"/>
</dbReference>
<feature type="transmembrane region" description="Helical" evidence="7">
    <location>
        <begin position="322"/>
        <end position="343"/>
    </location>
</feature>
<feature type="transmembrane region" description="Helical" evidence="7">
    <location>
        <begin position="133"/>
        <end position="152"/>
    </location>
</feature>
<dbReference type="RefSeq" id="WP_188497479.1">
    <property type="nucleotide sequence ID" value="NZ_BMFV01000015.1"/>
</dbReference>
<evidence type="ECO:0000256" key="5">
    <source>
        <dbReference type="ARBA" id="ARBA00022989"/>
    </source>
</evidence>
<dbReference type="GO" id="GO:0015297">
    <property type="term" value="F:antiporter activity"/>
    <property type="evidence" value="ECO:0007669"/>
    <property type="project" value="InterPro"/>
</dbReference>
<dbReference type="InterPro" id="IPR047135">
    <property type="entry name" value="YsiQ"/>
</dbReference>
<feature type="transmembrane region" description="Helical" evidence="7">
    <location>
        <begin position="9"/>
        <end position="31"/>
    </location>
</feature>
<feature type="transmembrane region" description="Helical" evidence="7">
    <location>
        <begin position="195"/>
        <end position="215"/>
    </location>
</feature>
<organism evidence="8 9">
    <name type="scientific">Pullulanibacillus pueri</name>
    <dbReference type="NCBI Taxonomy" id="1437324"/>
    <lineage>
        <taxon>Bacteria</taxon>
        <taxon>Bacillati</taxon>
        <taxon>Bacillota</taxon>
        <taxon>Bacilli</taxon>
        <taxon>Bacillales</taxon>
        <taxon>Sporolactobacillaceae</taxon>
        <taxon>Pullulanibacillus</taxon>
    </lineage>
</organism>
<feature type="transmembrane region" description="Helical" evidence="7">
    <location>
        <begin position="164"/>
        <end position="183"/>
    </location>
</feature>
<feature type="transmembrane region" description="Helical" evidence="7">
    <location>
        <begin position="355"/>
        <end position="375"/>
    </location>
</feature>
<dbReference type="PANTHER" id="PTHR42925">
    <property type="entry name" value="MULTIDRUG AND TOXIN EFFLUX PROTEIN MATE FAMILY"/>
    <property type="match status" value="1"/>
</dbReference>
<comment type="caution">
    <text evidence="8">The sequence shown here is derived from an EMBL/GenBank/DDBJ whole genome shotgun (WGS) entry which is preliminary data.</text>
</comment>
<sequence length="463" mass="51299">MSIWVREKAFYKSFFTLTVIIGLQNIITFGVNLSDNFLVGGYSESALSGVALANQIQFVLQMLVMGVGEGLVIMASRYWGAKDIPSIKKISSIGMRLSLLVGLIMWAVIFFFPQSVMSLFTNDQSVIHEGTKYVQIICFSYVFFAITNILLATLRSVETVKIGFILSSSTLIINICLNYLLIYGHLGFPRLGVQGSAIATLAARIIELMIICLYVKRFDRKLVLKLRDFYKVEGELFKQYLKIGSPILMSNFIWGIAMAMQTSILGHMGGASIAANSIATTLFGIVSVGIYASANATTVVIGKTIGKGSLDKIKAYAQTLQILYLIFGLCTGVILFILKDFVLDFYSISEEARALSLQFMIVLSITVCGTAYQMPALTGIVRAGGDTRFVLYNDSIFMWLIVLPASTLCAFVFNFSPLMVFICLKSDQILKCFVAIVKVNRFRWIRTFHSPSSEKDKKAVHVN</sequence>
<gene>
    <name evidence="8" type="ORF">GCM10007096_22340</name>
</gene>
<dbReference type="Pfam" id="PF01554">
    <property type="entry name" value="MatE"/>
    <property type="match status" value="2"/>
</dbReference>
<dbReference type="PIRSF" id="PIRSF006603">
    <property type="entry name" value="DinF"/>
    <property type="match status" value="1"/>
</dbReference>
<evidence type="ECO:0000256" key="2">
    <source>
        <dbReference type="ARBA" id="ARBA00022448"/>
    </source>
</evidence>
<evidence type="ECO:0000256" key="7">
    <source>
        <dbReference type="SAM" id="Phobius"/>
    </source>
</evidence>
<keyword evidence="2" id="KW-0813">Transport</keyword>
<evidence type="ECO:0000256" key="1">
    <source>
        <dbReference type="ARBA" id="ARBA00004651"/>
    </source>
</evidence>
<accession>A0A8J2ZWF6</accession>
<evidence type="ECO:0000313" key="8">
    <source>
        <dbReference type="EMBL" id="GGH82644.1"/>
    </source>
</evidence>
<proteinExistence type="predicted"/>
<dbReference type="GO" id="GO:0005886">
    <property type="term" value="C:plasma membrane"/>
    <property type="evidence" value="ECO:0007669"/>
    <property type="project" value="UniProtKB-SubCell"/>
</dbReference>
<reference evidence="8" key="1">
    <citation type="journal article" date="2014" name="Int. J. Syst. Evol. Microbiol.">
        <title>Complete genome sequence of Corynebacterium casei LMG S-19264T (=DSM 44701T), isolated from a smear-ripened cheese.</title>
        <authorList>
            <consortium name="US DOE Joint Genome Institute (JGI-PGF)"/>
            <person name="Walter F."/>
            <person name="Albersmeier A."/>
            <person name="Kalinowski J."/>
            <person name="Ruckert C."/>
        </authorList>
    </citation>
    <scope>NUCLEOTIDE SEQUENCE</scope>
    <source>
        <strain evidence="8">CGMCC 1.12777</strain>
    </source>
</reference>
<keyword evidence="9" id="KW-1185">Reference proteome</keyword>
<keyword evidence="4 7" id="KW-0812">Transmembrane</keyword>
<keyword evidence="6 7" id="KW-0472">Membrane</keyword>
<dbReference type="NCBIfam" id="TIGR00797">
    <property type="entry name" value="matE"/>
    <property type="match status" value="1"/>
</dbReference>
<evidence type="ECO:0000256" key="3">
    <source>
        <dbReference type="ARBA" id="ARBA00022475"/>
    </source>
</evidence>
<keyword evidence="5 7" id="KW-1133">Transmembrane helix</keyword>
<evidence type="ECO:0000256" key="4">
    <source>
        <dbReference type="ARBA" id="ARBA00022692"/>
    </source>
</evidence>
<dbReference type="AlphaFoldDB" id="A0A8J2ZWF6"/>
<comment type="subcellular location">
    <subcellularLocation>
        <location evidence="1">Cell membrane</location>
        <topology evidence="1">Multi-pass membrane protein</topology>
    </subcellularLocation>
</comment>
<dbReference type="GO" id="GO:0042910">
    <property type="term" value="F:xenobiotic transmembrane transporter activity"/>
    <property type="evidence" value="ECO:0007669"/>
    <property type="project" value="InterPro"/>
</dbReference>
<feature type="transmembrane region" description="Helical" evidence="7">
    <location>
        <begin position="51"/>
        <end position="72"/>
    </location>
</feature>
<feature type="transmembrane region" description="Helical" evidence="7">
    <location>
        <begin position="278"/>
        <end position="301"/>
    </location>
</feature>
<keyword evidence="3" id="KW-1003">Cell membrane</keyword>